<keyword evidence="2" id="KW-1185">Reference proteome</keyword>
<name>A0A8T1NG46_CARIL</name>
<reference evidence="1" key="1">
    <citation type="submission" date="2020-12" db="EMBL/GenBank/DDBJ databases">
        <title>WGS assembly of Carya illinoinensis cv. Pawnee.</title>
        <authorList>
            <person name="Platts A."/>
            <person name="Shu S."/>
            <person name="Wright S."/>
            <person name="Barry K."/>
            <person name="Edger P."/>
            <person name="Pires J.C."/>
            <person name="Schmutz J."/>
        </authorList>
    </citation>
    <scope>NUCLEOTIDE SEQUENCE</scope>
    <source>
        <tissue evidence="1">Leaf</tissue>
    </source>
</reference>
<accession>A0A8T1NG46</accession>
<proteinExistence type="predicted"/>
<organism evidence="1 2">
    <name type="scientific">Carya illinoinensis</name>
    <name type="common">Pecan</name>
    <dbReference type="NCBI Taxonomy" id="32201"/>
    <lineage>
        <taxon>Eukaryota</taxon>
        <taxon>Viridiplantae</taxon>
        <taxon>Streptophyta</taxon>
        <taxon>Embryophyta</taxon>
        <taxon>Tracheophyta</taxon>
        <taxon>Spermatophyta</taxon>
        <taxon>Magnoliopsida</taxon>
        <taxon>eudicotyledons</taxon>
        <taxon>Gunneridae</taxon>
        <taxon>Pentapetalae</taxon>
        <taxon>rosids</taxon>
        <taxon>fabids</taxon>
        <taxon>Fagales</taxon>
        <taxon>Juglandaceae</taxon>
        <taxon>Carya</taxon>
    </lineage>
</organism>
<sequence>MRVSVPCPSDVFSSCRRTILVPRHLHSDFQFKSCFFVSPEGPKLSFLIFAMVGLRDTLAPPATLFLKHGSDILQAHWSISRSFSIESRVTWWKKVFKRIPRSVGAQS</sequence>
<gene>
    <name evidence="1" type="ORF">CIPAW_14G029900</name>
</gene>
<evidence type="ECO:0000313" key="2">
    <source>
        <dbReference type="Proteomes" id="UP000811609"/>
    </source>
</evidence>
<dbReference type="Proteomes" id="UP000811609">
    <property type="component" value="Chromosome 14"/>
</dbReference>
<dbReference type="EMBL" id="CM031822">
    <property type="protein sequence ID" value="KAG6628678.1"/>
    <property type="molecule type" value="Genomic_DNA"/>
</dbReference>
<comment type="caution">
    <text evidence="1">The sequence shown here is derived from an EMBL/GenBank/DDBJ whole genome shotgun (WGS) entry which is preliminary data.</text>
</comment>
<dbReference type="AlphaFoldDB" id="A0A8T1NG46"/>
<protein>
    <submittedName>
        <fullName evidence="1">Uncharacterized protein</fullName>
    </submittedName>
</protein>
<evidence type="ECO:0000313" key="1">
    <source>
        <dbReference type="EMBL" id="KAG6628678.1"/>
    </source>
</evidence>